<organism evidence="1 2">
    <name type="scientific">Olpidium bornovanus</name>
    <dbReference type="NCBI Taxonomy" id="278681"/>
    <lineage>
        <taxon>Eukaryota</taxon>
        <taxon>Fungi</taxon>
        <taxon>Fungi incertae sedis</taxon>
        <taxon>Olpidiomycota</taxon>
        <taxon>Olpidiomycotina</taxon>
        <taxon>Olpidiomycetes</taxon>
        <taxon>Olpidiales</taxon>
        <taxon>Olpidiaceae</taxon>
        <taxon>Olpidium</taxon>
    </lineage>
</organism>
<evidence type="ECO:0000313" key="2">
    <source>
        <dbReference type="Proteomes" id="UP000673691"/>
    </source>
</evidence>
<name>A0A8H8DGL2_9FUNG</name>
<dbReference type="AlphaFoldDB" id="A0A8H8DGL2"/>
<sequence>MRPKLFSGMGKVWSEARSAPFYSSPHLSLCL</sequence>
<accession>A0A8H8DGL2</accession>
<reference evidence="1 2" key="1">
    <citation type="journal article" name="Sci. Rep.">
        <title>Genome-scale phylogenetic analyses confirm Olpidium as the closest living zoosporic fungus to the non-flagellated, terrestrial fungi.</title>
        <authorList>
            <person name="Chang Y."/>
            <person name="Rochon D."/>
            <person name="Sekimoto S."/>
            <person name="Wang Y."/>
            <person name="Chovatia M."/>
            <person name="Sandor L."/>
            <person name="Salamov A."/>
            <person name="Grigoriev I.V."/>
            <person name="Stajich J.E."/>
            <person name="Spatafora J.W."/>
        </authorList>
    </citation>
    <scope>NUCLEOTIDE SEQUENCE [LARGE SCALE GENOMIC DNA]</scope>
    <source>
        <strain evidence="1">S191</strain>
    </source>
</reference>
<keyword evidence="2" id="KW-1185">Reference proteome</keyword>
<proteinExistence type="predicted"/>
<comment type="caution">
    <text evidence="1">The sequence shown here is derived from an EMBL/GenBank/DDBJ whole genome shotgun (WGS) entry which is preliminary data.</text>
</comment>
<evidence type="ECO:0000313" key="1">
    <source>
        <dbReference type="EMBL" id="KAG5457491.1"/>
    </source>
</evidence>
<gene>
    <name evidence="1" type="ORF">BJ554DRAFT_2478</name>
</gene>
<protein>
    <submittedName>
        <fullName evidence="1">Uncharacterized protein</fullName>
    </submittedName>
</protein>
<dbReference type="Proteomes" id="UP000673691">
    <property type="component" value="Unassembled WGS sequence"/>
</dbReference>
<dbReference type="EMBL" id="JAEFCI010009992">
    <property type="protein sequence ID" value="KAG5457491.1"/>
    <property type="molecule type" value="Genomic_DNA"/>
</dbReference>